<keyword evidence="1" id="KW-1133">Transmembrane helix</keyword>
<keyword evidence="1" id="KW-0472">Membrane</keyword>
<dbReference type="EMBL" id="SOJK01000052">
    <property type="protein sequence ID" value="TET48106.1"/>
    <property type="molecule type" value="Genomic_DNA"/>
</dbReference>
<dbReference type="InterPro" id="IPR007294">
    <property type="entry name" value="DUF401"/>
</dbReference>
<keyword evidence="1" id="KW-0812">Transmembrane</keyword>
<dbReference type="AlphaFoldDB" id="A0A523V008"/>
<sequence>MAAEQSKKGTWYIGIGMLAISLIVGLLFGMSFFSVLKDFSKTAIHIDTLKLVGIIILVIFLGNLLKERGHLGQLMRSLEILIRLPRVSIIIPSAFIGLLPMPAGALLSAPMVDEPGNRMGLSPETKTFLNYWFRHVWEYSWPLYPGVIVASGVLDVPIREIIIHLFPLTLAALVSGAIFGLSKLPSGLSTSSAQKQKSKTQYHGLRDLLVSTWPILAVILLVIIFKLEYIIALLIIIIVLVALGHLQSQKIGRALKRSLSLEMILLIVSLMIFKRILDSSGALASITDFLGRMGISPLILLFGTPFLVGILTGMGVAFVGGTFPLLLPFMTQSELNFTYLMLAYVGGISGVLLSPVHLCLLFTKEYFKADFRKIYRLLFLPVSLVVLVALAILFLSKLLV</sequence>
<dbReference type="PANTHER" id="PTHR39556">
    <property type="entry name" value="PROTEIN, PUTATIVE-RELATED"/>
    <property type="match status" value="1"/>
</dbReference>
<feature type="transmembrane region" description="Helical" evidence="1">
    <location>
        <begin position="48"/>
        <end position="66"/>
    </location>
</feature>
<protein>
    <submittedName>
        <fullName evidence="2">DUF401 family protein</fullName>
    </submittedName>
</protein>
<feature type="transmembrane region" description="Helical" evidence="1">
    <location>
        <begin position="339"/>
        <end position="363"/>
    </location>
</feature>
<feature type="transmembrane region" description="Helical" evidence="1">
    <location>
        <begin position="87"/>
        <end position="109"/>
    </location>
</feature>
<reference evidence="2 3" key="1">
    <citation type="submission" date="2019-03" db="EMBL/GenBank/DDBJ databases">
        <title>Metabolic potential of uncultured bacteria and archaea associated with petroleum seepage in deep-sea sediments.</title>
        <authorList>
            <person name="Dong X."/>
            <person name="Hubert C."/>
        </authorList>
    </citation>
    <scope>NUCLEOTIDE SEQUENCE [LARGE SCALE GENOMIC DNA]</scope>
    <source>
        <strain evidence="2">E29_bin78</strain>
    </source>
</reference>
<feature type="transmembrane region" description="Helical" evidence="1">
    <location>
        <begin position="229"/>
        <end position="246"/>
    </location>
</feature>
<dbReference type="PANTHER" id="PTHR39556:SF1">
    <property type="entry name" value="PROTEIN, PUTATIVE-RELATED"/>
    <property type="match status" value="1"/>
</dbReference>
<accession>A0A523V008</accession>
<comment type="caution">
    <text evidence="2">The sequence shown here is derived from an EMBL/GenBank/DDBJ whole genome shotgun (WGS) entry which is preliminary data.</text>
</comment>
<organism evidence="2 3">
    <name type="scientific">Aerophobetes bacterium</name>
    <dbReference type="NCBI Taxonomy" id="2030807"/>
    <lineage>
        <taxon>Bacteria</taxon>
        <taxon>Candidatus Aerophobota</taxon>
    </lineage>
</organism>
<feature type="transmembrane region" description="Helical" evidence="1">
    <location>
        <begin position="12"/>
        <end position="36"/>
    </location>
</feature>
<gene>
    <name evidence="2" type="ORF">E3J59_01130</name>
</gene>
<feature type="transmembrane region" description="Helical" evidence="1">
    <location>
        <begin position="297"/>
        <end position="327"/>
    </location>
</feature>
<evidence type="ECO:0000313" key="2">
    <source>
        <dbReference type="EMBL" id="TET48106.1"/>
    </source>
</evidence>
<evidence type="ECO:0000256" key="1">
    <source>
        <dbReference type="SAM" id="Phobius"/>
    </source>
</evidence>
<name>A0A523V008_UNCAE</name>
<feature type="transmembrane region" description="Helical" evidence="1">
    <location>
        <begin position="205"/>
        <end position="223"/>
    </location>
</feature>
<feature type="transmembrane region" description="Helical" evidence="1">
    <location>
        <begin position="161"/>
        <end position="184"/>
    </location>
</feature>
<dbReference type="Pfam" id="PF04165">
    <property type="entry name" value="DUF401"/>
    <property type="match status" value="1"/>
</dbReference>
<proteinExistence type="predicted"/>
<evidence type="ECO:0000313" key="3">
    <source>
        <dbReference type="Proteomes" id="UP000320679"/>
    </source>
</evidence>
<feature type="transmembrane region" description="Helical" evidence="1">
    <location>
        <begin position="375"/>
        <end position="395"/>
    </location>
</feature>
<dbReference type="Proteomes" id="UP000320679">
    <property type="component" value="Unassembled WGS sequence"/>
</dbReference>